<keyword evidence="1" id="KW-0812">Transmembrane</keyword>
<keyword evidence="1" id="KW-0472">Membrane</keyword>
<proteinExistence type="predicted"/>
<reference evidence="3" key="1">
    <citation type="journal article" date="2019" name="Int. J. Syst. Evol. Microbiol.">
        <title>The Global Catalogue of Microorganisms (GCM) 10K type strain sequencing project: providing services to taxonomists for standard genome sequencing and annotation.</title>
        <authorList>
            <consortium name="The Broad Institute Genomics Platform"/>
            <consortium name="The Broad Institute Genome Sequencing Center for Infectious Disease"/>
            <person name="Wu L."/>
            <person name="Ma J."/>
        </authorList>
    </citation>
    <scope>NUCLEOTIDE SEQUENCE [LARGE SCALE GENOMIC DNA]</scope>
    <source>
        <strain evidence="3">NBRC 102146</strain>
    </source>
</reference>
<feature type="transmembrane region" description="Helical" evidence="1">
    <location>
        <begin position="111"/>
        <end position="130"/>
    </location>
</feature>
<feature type="transmembrane region" description="Helical" evidence="1">
    <location>
        <begin position="136"/>
        <end position="152"/>
    </location>
</feature>
<keyword evidence="3" id="KW-1185">Reference proteome</keyword>
<dbReference type="Proteomes" id="UP001156703">
    <property type="component" value="Unassembled WGS sequence"/>
</dbReference>
<comment type="caution">
    <text evidence="2">The sequence shown here is derived from an EMBL/GenBank/DDBJ whole genome shotgun (WGS) entry which is preliminary data.</text>
</comment>
<feature type="transmembrane region" description="Helical" evidence="1">
    <location>
        <begin position="364"/>
        <end position="385"/>
    </location>
</feature>
<evidence type="ECO:0000313" key="2">
    <source>
        <dbReference type="EMBL" id="GLR48750.1"/>
    </source>
</evidence>
<accession>A0ABQ5Z9R7</accession>
<protein>
    <recommendedName>
        <fullName evidence="4">Glycosyltransferase RgtA/B/C/D-like domain-containing protein</fullName>
    </recommendedName>
</protein>
<evidence type="ECO:0000313" key="3">
    <source>
        <dbReference type="Proteomes" id="UP001156703"/>
    </source>
</evidence>
<feature type="transmembrane region" description="Helical" evidence="1">
    <location>
        <begin position="278"/>
        <end position="296"/>
    </location>
</feature>
<feature type="transmembrane region" description="Helical" evidence="1">
    <location>
        <begin position="303"/>
        <end position="321"/>
    </location>
</feature>
<sequence>MQGWEVLGGTRYGRRVSGERDDTGGKWPASLLVPETAVGWPARAMLFATWLILVAWLAIPHVPWKDEARAYALATVGGDWAAMLRAIHGEGHPALWYVILRALHDLWPSPLVLPVAGLMVGISAAALFAFRAPFRLPILVAVLFSAFLLFHHNVVARNYGLAALIMFPLAAWWPRLRDSPWFGVALLLLCNSAVPTIFLAGGLFLYRALTVLAEQGMAWTRQMRMLVVNGSILLAGALLCFLTVYPPANDAVSALSTRPFGVQAAVAALASPSRGFDFGYGWASGLLLAALSLAMFARNRPALVAAAAALVGFRLFFFFVYPASYRHSTQFLVFLIALAWMSAADGRARGGGRASRSIALAGEAVFGATLVLQLLFTASILNLALAKVPQSRARDLVAVMRREGLGDAVVTGQPDTALEPIAYQLDRDVWLTRQERFGRVSPLTRTARLHFGYAELLGQVERLHRRTGRPVVIAILTPLDAPPARRIADTGFEEDMLLDPGEYARFRAATRRLAVTGPAISDERYVVYAYPAAAGRGPP</sequence>
<name>A0ABQ5Z9R7_9SPHN</name>
<feature type="transmembrane region" description="Helical" evidence="1">
    <location>
        <begin position="40"/>
        <end position="59"/>
    </location>
</feature>
<feature type="transmembrane region" description="Helical" evidence="1">
    <location>
        <begin position="159"/>
        <end position="175"/>
    </location>
</feature>
<keyword evidence="1" id="KW-1133">Transmembrane helix</keyword>
<organism evidence="2 3">
    <name type="scientific">Sphingomonas astaxanthinifaciens DSM 22298</name>
    <dbReference type="NCBI Taxonomy" id="1123267"/>
    <lineage>
        <taxon>Bacteria</taxon>
        <taxon>Pseudomonadati</taxon>
        <taxon>Pseudomonadota</taxon>
        <taxon>Alphaproteobacteria</taxon>
        <taxon>Sphingomonadales</taxon>
        <taxon>Sphingomonadaceae</taxon>
        <taxon>Sphingomonas</taxon>
    </lineage>
</organism>
<gene>
    <name evidence="2" type="ORF">GCM10007925_24710</name>
</gene>
<evidence type="ECO:0008006" key="4">
    <source>
        <dbReference type="Google" id="ProtNLM"/>
    </source>
</evidence>
<dbReference type="EMBL" id="BSOO01000039">
    <property type="protein sequence ID" value="GLR48750.1"/>
    <property type="molecule type" value="Genomic_DNA"/>
</dbReference>
<evidence type="ECO:0000256" key="1">
    <source>
        <dbReference type="SAM" id="Phobius"/>
    </source>
</evidence>
<feature type="transmembrane region" description="Helical" evidence="1">
    <location>
        <begin position="226"/>
        <end position="245"/>
    </location>
</feature>
<feature type="transmembrane region" description="Helical" evidence="1">
    <location>
        <begin position="181"/>
        <end position="206"/>
    </location>
</feature>